<evidence type="ECO:0000256" key="6">
    <source>
        <dbReference type="SAM" id="Phobius"/>
    </source>
</evidence>
<evidence type="ECO:0000256" key="1">
    <source>
        <dbReference type="ARBA" id="ARBA00004651"/>
    </source>
</evidence>
<organism evidence="7 8">
    <name type="scientific">Spodoptera littoralis</name>
    <name type="common">Egyptian cotton leafworm</name>
    <dbReference type="NCBI Taxonomy" id="7109"/>
    <lineage>
        <taxon>Eukaryota</taxon>
        <taxon>Metazoa</taxon>
        <taxon>Ecdysozoa</taxon>
        <taxon>Arthropoda</taxon>
        <taxon>Hexapoda</taxon>
        <taxon>Insecta</taxon>
        <taxon>Pterygota</taxon>
        <taxon>Neoptera</taxon>
        <taxon>Endopterygota</taxon>
        <taxon>Lepidoptera</taxon>
        <taxon>Glossata</taxon>
        <taxon>Ditrysia</taxon>
        <taxon>Noctuoidea</taxon>
        <taxon>Noctuidae</taxon>
        <taxon>Amphipyrinae</taxon>
        <taxon>Spodoptera</taxon>
    </lineage>
</organism>
<dbReference type="Pfam" id="PF08395">
    <property type="entry name" value="7tm_7"/>
    <property type="match status" value="1"/>
</dbReference>
<reference evidence="7" key="1">
    <citation type="submission" date="2022-02" db="EMBL/GenBank/DDBJ databases">
        <authorList>
            <person name="King R."/>
        </authorList>
    </citation>
    <scope>NUCLEOTIDE SEQUENCE</scope>
</reference>
<keyword evidence="5 6" id="KW-0472">Membrane</keyword>
<dbReference type="GO" id="GO:0050909">
    <property type="term" value="P:sensory perception of taste"/>
    <property type="evidence" value="ECO:0007669"/>
    <property type="project" value="InterPro"/>
</dbReference>
<evidence type="ECO:0000256" key="2">
    <source>
        <dbReference type="ARBA" id="ARBA00022475"/>
    </source>
</evidence>
<dbReference type="AlphaFoldDB" id="A0A9P0N2Z1"/>
<protein>
    <recommendedName>
        <fullName evidence="9">Gustatory receptor</fullName>
    </recommendedName>
</protein>
<sequence>MTESLKVWTSTLQKFTFSNDSSNNIFSKPMFGCYVDITEIFLLVEKTFHPMYTLLSFISLTWVIKNLLIITFLCVECEKYYSAIKEVESMCTQMTSSERSSVNQKRFYKNILRVQDATFKELRVCGLFAVDASLPLRVIEFITTYTIVLLQFVFL</sequence>
<evidence type="ECO:0000313" key="8">
    <source>
        <dbReference type="Proteomes" id="UP001153321"/>
    </source>
</evidence>
<evidence type="ECO:0000256" key="3">
    <source>
        <dbReference type="ARBA" id="ARBA00022692"/>
    </source>
</evidence>
<evidence type="ECO:0008006" key="9">
    <source>
        <dbReference type="Google" id="ProtNLM"/>
    </source>
</evidence>
<comment type="subcellular location">
    <subcellularLocation>
        <location evidence="1">Cell membrane</location>
        <topology evidence="1">Multi-pass membrane protein</topology>
    </subcellularLocation>
</comment>
<keyword evidence="2" id="KW-1003">Cell membrane</keyword>
<gene>
    <name evidence="7" type="ORF">SPLIT_LOCUS5913</name>
</gene>
<evidence type="ECO:0000256" key="4">
    <source>
        <dbReference type="ARBA" id="ARBA00022989"/>
    </source>
</evidence>
<keyword evidence="3 6" id="KW-0812">Transmembrane</keyword>
<dbReference type="EMBL" id="LR824552">
    <property type="protein sequence ID" value="CAH1640557.1"/>
    <property type="molecule type" value="Genomic_DNA"/>
</dbReference>
<keyword evidence="8" id="KW-1185">Reference proteome</keyword>
<accession>A0A9P0N2Z1</accession>
<evidence type="ECO:0000313" key="7">
    <source>
        <dbReference type="EMBL" id="CAH1640557.1"/>
    </source>
</evidence>
<dbReference type="InterPro" id="IPR013604">
    <property type="entry name" value="7TM_chemorcpt"/>
</dbReference>
<name>A0A9P0N2Z1_SPOLI</name>
<dbReference type="GO" id="GO:0005886">
    <property type="term" value="C:plasma membrane"/>
    <property type="evidence" value="ECO:0007669"/>
    <property type="project" value="UniProtKB-SubCell"/>
</dbReference>
<keyword evidence="4 6" id="KW-1133">Transmembrane helix</keyword>
<dbReference type="Proteomes" id="UP001153321">
    <property type="component" value="Chromosome 21"/>
</dbReference>
<feature type="transmembrane region" description="Helical" evidence="6">
    <location>
        <begin position="51"/>
        <end position="75"/>
    </location>
</feature>
<evidence type="ECO:0000256" key="5">
    <source>
        <dbReference type="ARBA" id="ARBA00023136"/>
    </source>
</evidence>
<proteinExistence type="predicted"/>